<reference evidence="3 4" key="1">
    <citation type="submission" date="2018-05" db="EMBL/GenBank/DDBJ databases">
        <title>Complete genome sequence of Arcticibacterium luteifluviistationis SM1504T, a cytophagaceae bacterium isolated from Arctic surface seawater.</title>
        <authorList>
            <person name="Li Y."/>
            <person name="Qin Q.-L."/>
        </authorList>
    </citation>
    <scope>NUCLEOTIDE SEQUENCE [LARGE SCALE GENOMIC DNA]</scope>
    <source>
        <strain evidence="3 4">SM1504</strain>
    </source>
</reference>
<name>A0A2Z4GEJ0_9BACT</name>
<dbReference type="Gene3D" id="3.30.370.10">
    <property type="entry name" value="Barstar-like"/>
    <property type="match status" value="1"/>
</dbReference>
<feature type="domain" description="Barstar (barnase inhibitor)" evidence="2">
    <location>
        <begin position="18"/>
        <end position="107"/>
    </location>
</feature>
<evidence type="ECO:0000313" key="4">
    <source>
        <dbReference type="Proteomes" id="UP000249873"/>
    </source>
</evidence>
<gene>
    <name evidence="3" type="ORF">DJ013_16070</name>
</gene>
<organism evidence="3 4">
    <name type="scientific">Arcticibacterium luteifluviistationis</name>
    <dbReference type="NCBI Taxonomy" id="1784714"/>
    <lineage>
        <taxon>Bacteria</taxon>
        <taxon>Pseudomonadati</taxon>
        <taxon>Bacteroidota</taxon>
        <taxon>Cytophagia</taxon>
        <taxon>Cytophagales</taxon>
        <taxon>Leadbetterellaceae</taxon>
        <taxon>Arcticibacterium</taxon>
    </lineage>
</organism>
<evidence type="ECO:0000313" key="3">
    <source>
        <dbReference type="EMBL" id="AWV99604.1"/>
    </source>
</evidence>
<dbReference type="OrthoDB" id="7575400at2"/>
<dbReference type="EMBL" id="CP029480">
    <property type="protein sequence ID" value="AWV99604.1"/>
    <property type="molecule type" value="Genomic_DNA"/>
</dbReference>
<protein>
    <submittedName>
        <fullName evidence="3">Barnase inhibitor</fullName>
    </submittedName>
</protein>
<comment type="similarity">
    <text evidence="1">Belongs to the barstar family.</text>
</comment>
<dbReference type="Proteomes" id="UP000249873">
    <property type="component" value="Chromosome"/>
</dbReference>
<keyword evidence="4" id="KW-1185">Reference proteome</keyword>
<sequence length="150" mass="17536">MNNLFITESPAEMADYSLITIDGKLCKSLAQFYEALSEKLHFPEYFKPNMDSLDECLNDLSWIEDERLLIFFKNSSEFLINERSEKNVTSLLDLFDITCEDWKYMDAEAEEEALITGADEEEEDYIIPKKELLIGFSPSERMRDYLAEIN</sequence>
<accession>A0A2Z4GEJ0</accession>
<proteinExistence type="inferred from homology"/>
<evidence type="ECO:0000256" key="1">
    <source>
        <dbReference type="ARBA" id="ARBA00006845"/>
    </source>
</evidence>
<dbReference type="InterPro" id="IPR000468">
    <property type="entry name" value="Barstar"/>
</dbReference>
<dbReference type="SUPFAM" id="SSF52038">
    <property type="entry name" value="Barstar-related"/>
    <property type="match status" value="1"/>
</dbReference>
<dbReference type="AlphaFoldDB" id="A0A2Z4GEJ0"/>
<dbReference type="Pfam" id="PF01337">
    <property type="entry name" value="Barstar"/>
    <property type="match status" value="1"/>
</dbReference>
<dbReference type="RefSeq" id="WP_111372972.1">
    <property type="nucleotide sequence ID" value="NZ_CP029480.1"/>
</dbReference>
<evidence type="ECO:0000259" key="2">
    <source>
        <dbReference type="Pfam" id="PF01337"/>
    </source>
</evidence>
<dbReference type="KEGG" id="als:DJ013_16070"/>
<dbReference type="InterPro" id="IPR035905">
    <property type="entry name" value="Barstar-like_sf"/>
</dbReference>